<name>A0A1M7SVK9_9RHOB</name>
<evidence type="ECO:0000256" key="4">
    <source>
        <dbReference type="PROSITE-ProRule" id="PRU00335"/>
    </source>
</evidence>
<dbReference type="InterPro" id="IPR023772">
    <property type="entry name" value="DNA-bd_HTH_TetR-type_CS"/>
</dbReference>
<feature type="DNA-binding region" description="H-T-H motif" evidence="4">
    <location>
        <begin position="28"/>
        <end position="47"/>
    </location>
</feature>
<dbReference type="FunFam" id="1.10.10.60:FF:000141">
    <property type="entry name" value="TetR family transcriptional regulator"/>
    <property type="match status" value="1"/>
</dbReference>
<feature type="domain" description="HTH tetR-type" evidence="5">
    <location>
        <begin position="5"/>
        <end position="65"/>
    </location>
</feature>
<dbReference type="Gene3D" id="1.10.357.10">
    <property type="entry name" value="Tetracycline Repressor, domain 2"/>
    <property type="match status" value="1"/>
</dbReference>
<sequence length="209" mass="22531">MGPAAGKREQIVEAAVDEFLERGYLRASMDRIAARAQVSKRTVYNHFDGKLALFNAIVDRMSAQLSVALDLRFDPAAPVAPQLRALAWAEGRLMMSPDFMRLARMVMGETMRDPALAAEMAERLDKCAPIAAFMADAARAGALRVDDPERAAAEFLSLLKGQGFWPVIHGGAPLDERAMEAVVDSAVRMILARYGQGAGQGSGQDPAQG</sequence>
<evidence type="ECO:0000313" key="6">
    <source>
        <dbReference type="EMBL" id="SHN62424.1"/>
    </source>
</evidence>
<dbReference type="InterPro" id="IPR050109">
    <property type="entry name" value="HTH-type_TetR-like_transc_reg"/>
</dbReference>
<dbReference type="Gene3D" id="1.10.10.60">
    <property type="entry name" value="Homeodomain-like"/>
    <property type="match status" value="1"/>
</dbReference>
<dbReference type="OrthoDB" id="9816431at2"/>
<evidence type="ECO:0000259" key="5">
    <source>
        <dbReference type="PROSITE" id="PS50977"/>
    </source>
</evidence>
<dbReference type="SUPFAM" id="SSF48498">
    <property type="entry name" value="Tetracyclin repressor-like, C-terminal domain"/>
    <property type="match status" value="1"/>
</dbReference>
<dbReference type="PRINTS" id="PR00455">
    <property type="entry name" value="HTHTETR"/>
</dbReference>
<dbReference type="Proteomes" id="UP000184066">
    <property type="component" value="Unassembled WGS sequence"/>
</dbReference>
<evidence type="ECO:0000313" key="7">
    <source>
        <dbReference type="Proteomes" id="UP000184066"/>
    </source>
</evidence>
<dbReference type="InterPro" id="IPR001647">
    <property type="entry name" value="HTH_TetR"/>
</dbReference>
<keyword evidence="1" id="KW-0805">Transcription regulation</keyword>
<dbReference type="Pfam" id="PF00440">
    <property type="entry name" value="TetR_N"/>
    <property type="match status" value="1"/>
</dbReference>
<dbReference type="GO" id="GO:0000976">
    <property type="term" value="F:transcription cis-regulatory region binding"/>
    <property type="evidence" value="ECO:0007669"/>
    <property type="project" value="TreeGrafter"/>
</dbReference>
<evidence type="ECO:0000256" key="2">
    <source>
        <dbReference type="ARBA" id="ARBA00023125"/>
    </source>
</evidence>
<dbReference type="InterPro" id="IPR039536">
    <property type="entry name" value="TetR_C_Proteobacteria"/>
</dbReference>
<dbReference type="InterPro" id="IPR036271">
    <property type="entry name" value="Tet_transcr_reg_TetR-rel_C_sf"/>
</dbReference>
<reference evidence="6 7" key="1">
    <citation type="submission" date="2016-12" db="EMBL/GenBank/DDBJ databases">
        <authorList>
            <person name="Song W.-J."/>
            <person name="Kurnit D.M."/>
        </authorList>
    </citation>
    <scope>NUCLEOTIDE SEQUENCE [LARGE SCALE GENOMIC DNA]</scope>
    <source>
        <strain evidence="6 7">CGMCC 1.10808</strain>
    </source>
</reference>
<dbReference type="PANTHER" id="PTHR30055">
    <property type="entry name" value="HTH-TYPE TRANSCRIPTIONAL REGULATOR RUTR"/>
    <property type="match status" value="1"/>
</dbReference>
<evidence type="ECO:0000256" key="1">
    <source>
        <dbReference type="ARBA" id="ARBA00023015"/>
    </source>
</evidence>
<accession>A0A1M7SVK9</accession>
<dbReference type="InterPro" id="IPR009057">
    <property type="entry name" value="Homeodomain-like_sf"/>
</dbReference>
<dbReference type="STRING" id="1189325.SAMN04488119_101290"/>
<dbReference type="EMBL" id="FRDL01000003">
    <property type="protein sequence ID" value="SHN62424.1"/>
    <property type="molecule type" value="Genomic_DNA"/>
</dbReference>
<keyword evidence="3" id="KW-0804">Transcription</keyword>
<organism evidence="6 7">
    <name type="scientific">Oceanicella actignis</name>
    <dbReference type="NCBI Taxonomy" id="1189325"/>
    <lineage>
        <taxon>Bacteria</taxon>
        <taxon>Pseudomonadati</taxon>
        <taxon>Pseudomonadota</taxon>
        <taxon>Alphaproteobacteria</taxon>
        <taxon>Rhodobacterales</taxon>
        <taxon>Paracoccaceae</taxon>
        <taxon>Oceanicella</taxon>
    </lineage>
</organism>
<evidence type="ECO:0000256" key="3">
    <source>
        <dbReference type="ARBA" id="ARBA00023163"/>
    </source>
</evidence>
<dbReference type="PANTHER" id="PTHR30055:SF146">
    <property type="entry name" value="HTH-TYPE TRANSCRIPTIONAL DUAL REGULATOR CECR"/>
    <property type="match status" value="1"/>
</dbReference>
<gene>
    <name evidence="6" type="ORF">SAMN05216200_103291</name>
</gene>
<dbReference type="SUPFAM" id="SSF46689">
    <property type="entry name" value="Homeodomain-like"/>
    <property type="match status" value="1"/>
</dbReference>
<dbReference type="PROSITE" id="PS50977">
    <property type="entry name" value="HTH_TETR_2"/>
    <property type="match status" value="1"/>
</dbReference>
<dbReference type="Pfam" id="PF14246">
    <property type="entry name" value="TetR_C_7"/>
    <property type="match status" value="1"/>
</dbReference>
<dbReference type="GO" id="GO:0003700">
    <property type="term" value="F:DNA-binding transcription factor activity"/>
    <property type="evidence" value="ECO:0007669"/>
    <property type="project" value="TreeGrafter"/>
</dbReference>
<keyword evidence="7" id="KW-1185">Reference proteome</keyword>
<keyword evidence="2 4" id="KW-0238">DNA-binding</keyword>
<protein>
    <submittedName>
        <fullName evidence="6">Transcriptional regulator, TetR family</fullName>
    </submittedName>
</protein>
<proteinExistence type="predicted"/>
<dbReference type="PROSITE" id="PS01081">
    <property type="entry name" value="HTH_TETR_1"/>
    <property type="match status" value="1"/>
</dbReference>
<dbReference type="AlphaFoldDB" id="A0A1M7SVK9"/>
<dbReference type="RefSeq" id="WP_072746857.1">
    <property type="nucleotide sequence ID" value="NZ_FOHL01000001.1"/>
</dbReference>